<dbReference type="PROSITE" id="PS52016">
    <property type="entry name" value="TONB_DEPENDENT_REC_3"/>
    <property type="match status" value="1"/>
</dbReference>
<dbReference type="InterPro" id="IPR036942">
    <property type="entry name" value="Beta-barrel_TonB_sf"/>
</dbReference>
<dbReference type="EMBL" id="JAVDQT010000015">
    <property type="protein sequence ID" value="MDR6434770.1"/>
    <property type="molecule type" value="Genomic_DNA"/>
</dbReference>
<keyword evidence="4 11" id="KW-1134">Transmembrane beta strand</keyword>
<evidence type="ECO:0000259" key="14">
    <source>
        <dbReference type="Pfam" id="PF00593"/>
    </source>
</evidence>
<reference evidence="16 17" key="1">
    <citation type="submission" date="2023-07" db="EMBL/GenBank/DDBJ databases">
        <title>Sorghum-associated microbial communities from plants grown in Nebraska, USA.</title>
        <authorList>
            <person name="Schachtman D."/>
        </authorList>
    </citation>
    <scope>NUCLEOTIDE SEQUENCE [LARGE SCALE GENOMIC DNA]</scope>
    <source>
        <strain evidence="16 17">DS1730</strain>
    </source>
</reference>
<keyword evidence="10 11" id="KW-0998">Cell outer membrane</keyword>
<keyword evidence="7 13" id="KW-0798">TonB box</keyword>
<dbReference type="InterPro" id="IPR012910">
    <property type="entry name" value="Plug_dom"/>
</dbReference>
<dbReference type="SUPFAM" id="SSF56935">
    <property type="entry name" value="Porins"/>
    <property type="match status" value="1"/>
</dbReference>
<dbReference type="Proteomes" id="UP001184614">
    <property type="component" value="Unassembled WGS sequence"/>
</dbReference>
<evidence type="ECO:0000256" key="3">
    <source>
        <dbReference type="ARBA" id="ARBA00022448"/>
    </source>
</evidence>
<keyword evidence="6" id="KW-0732">Signal</keyword>
<evidence type="ECO:0000256" key="6">
    <source>
        <dbReference type="ARBA" id="ARBA00022729"/>
    </source>
</evidence>
<sequence>MTQISGGTGLKPTALTHCKFVTALLVSASFVGVGSVQVHAQETAPMTWLDTITLVGTRTELAIKDNPRSVAVIDEKEIERHPTDSVAELLRDIPGVEVSDESVAGMKRLRIRGESSRRVTILVDGQEITDHSTYGTPILVDPYTIERIEVVKGPSSVLYGAKAIGGVVNITTKKGADKPIQFEAGGSYFSGSKGWQSWAAISGSKSGFDYRLSASTDKHGNRIVPEGIYSSTGTLDDTSYNNRDLYAHLGYRFGESDNHYLALKLEQHRLESEGWTGIVAPPIQRFKIDLPKRDLRKVGIYYDGEDINDTIRKIHVDAYYQTIDRLFRNEVTVSPMPRRTVDVTSTSDDRIIDYGMNAQIDLDLWTDHQTIFGLQYLSDNLVTDKTSATVMTGFGPFPIRTNSASRDKAHIETFSAYAQDAWDVTEDLKFISGLRLSHIRTALDDSSDMIRAEFKPQNDTRLLSSFGVTWAGLDPVTVRASYSEGYITPTLLQLFSSTTAGGQGTIFGNPELESETARNFEIGARYEDRGLTFDLGAFYTKSKDYITTTPCLTVTDYCLNTGTSSVYINADRASSYGLEFLASYELAATGFTPYFGGSWMRRELEYATFSTYNSDTPPLSGRLGVRYEGEVQKHPFWTDLYMRGATSNKQTYLDTSGLVTENLPSWATLNFAFGGSFGENERLTFAVNVNNIFNKEYRPTFGELPGVGRSIDISARVKF</sequence>
<evidence type="ECO:0000313" key="17">
    <source>
        <dbReference type="Proteomes" id="UP001184614"/>
    </source>
</evidence>
<keyword evidence="9 16" id="KW-0675">Receptor</keyword>
<dbReference type="CDD" id="cd01347">
    <property type="entry name" value="ligand_gated_channel"/>
    <property type="match status" value="1"/>
</dbReference>
<comment type="similarity">
    <text evidence="11 13">Belongs to the TonB-dependent receptor family.</text>
</comment>
<dbReference type="Gene3D" id="2.170.130.10">
    <property type="entry name" value="TonB-dependent receptor, plug domain"/>
    <property type="match status" value="1"/>
</dbReference>
<keyword evidence="3 11" id="KW-0813">Transport</keyword>
<evidence type="ECO:0000256" key="10">
    <source>
        <dbReference type="ARBA" id="ARBA00023237"/>
    </source>
</evidence>
<dbReference type="InterPro" id="IPR010917">
    <property type="entry name" value="TonB_rcpt_CS"/>
</dbReference>
<evidence type="ECO:0000256" key="9">
    <source>
        <dbReference type="ARBA" id="ARBA00023170"/>
    </source>
</evidence>
<evidence type="ECO:0000313" key="16">
    <source>
        <dbReference type="EMBL" id="MDR6434770.1"/>
    </source>
</evidence>
<name>A0ABU1MFC6_9HYPH</name>
<protein>
    <recommendedName>
        <fullName evidence="2">Heme transporter BhuA</fullName>
    </recommendedName>
</protein>
<evidence type="ECO:0000256" key="12">
    <source>
        <dbReference type="PROSITE-ProRule" id="PRU10144"/>
    </source>
</evidence>
<evidence type="ECO:0000256" key="2">
    <source>
        <dbReference type="ARBA" id="ARBA00021261"/>
    </source>
</evidence>
<dbReference type="InterPro" id="IPR039426">
    <property type="entry name" value="TonB-dep_rcpt-like"/>
</dbReference>
<dbReference type="Pfam" id="PF00593">
    <property type="entry name" value="TonB_dep_Rec_b-barrel"/>
    <property type="match status" value="1"/>
</dbReference>
<evidence type="ECO:0000259" key="15">
    <source>
        <dbReference type="Pfam" id="PF07715"/>
    </source>
</evidence>
<dbReference type="InterPro" id="IPR037066">
    <property type="entry name" value="Plug_dom_sf"/>
</dbReference>
<evidence type="ECO:0000256" key="13">
    <source>
        <dbReference type="RuleBase" id="RU003357"/>
    </source>
</evidence>
<evidence type="ECO:0000256" key="11">
    <source>
        <dbReference type="PROSITE-ProRule" id="PRU01360"/>
    </source>
</evidence>
<comment type="subcellular location">
    <subcellularLocation>
        <location evidence="1 11">Cell outer membrane</location>
        <topology evidence="1 11">Multi-pass membrane protein</topology>
    </subcellularLocation>
</comment>
<dbReference type="InterPro" id="IPR000531">
    <property type="entry name" value="Beta-barrel_TonB"/>
</dbReference>
<gene>
    <name evidence="16" type="ORF">J2782_004523</name>
</gene>
<evidence type="ECO:0000256" key="7">
    <source>
        <dbReference type="ARBA" id="ARBA00023077"/>
    </source>
</evidence>
<feature type="domain" description="TonB-dependent receptor plug" evidence="15">
    <location>
        <begin position="63"/>
        <end position="167"/>
    </location>
</feature>
<dbReference type="PANTHER" id="PTHR30069">
    <property type="entry name" value="TONB-DEPENDENT OUTER MEMBRANE RECEPTOR"/>
    <property type="match status" value="1"/>
</dbReference>
<evidence type="ECO:0000256" key="8">
    <source>
        <dbReference type="ARBA" id="ARBA00023136"/>
    </source>
</evidence>
<dbReference type="Pfam" id="PF07715">
    <property type="entry name" value="Plug"/>
    <property type="match status" value="1"/>
</dbReference>
<organism evidence="16 17">
    <name type="scientific">Brucella pseudogrignonensis</name>
    <dbReference type="NCBI Taxonomy" id="419475"/>
    <lineage>
        <taxon>Bacteria</taxon>
        <taxon>Pseudomonadati</taxon>
        <taxon>Pseudomonadota</taxon>
        <taxon>Alphaproteobacteria</taxon>
        <taxon>Hyphomicrobiales</taxon>
        <taxon>Brucellaceae</taxon>
        <taxon>Brucella/Ochrobactrum group</taxon>
        <taxon>Brucella</taxon>
    </lineage>
</organism>
<feature type="domain" description="TonB-dependent receptor-like beta-barrel" evidence="14">
    <location>
        <begin position="238"/>
        <end position="692"/>
    </location>
</feature>
<dbReference type="PANTHER" id="PTHR30069:SF29">
    <property type="entry name" value="HEMOGLOBIN AND HEMOGLOBIN-HAPTOGLOBIN-BINDING PROTEIN 1-RELATED"/>
    <property type="match status" value="1"/>
</dbReference>
<accession>A0ABU1MFC6</accession>
<evidence type="ECO:0000256" key="5">
    <source>
        <dbReference type="ARBA" id="ARBA00022692"/>
    </source>
</evidence>
<dbReference type="RefSeq" id="WP_310016267.1">
    <property type="nucleotide sequence ID" value="NZ_JAVDQT010000015.1"/>
</dbReference>
<feature type="short sequence motif" description="TonB C-terminal box" evidence="12">
    <location>
        <begin position="702"/>
        <end position="719"/>
    </location>
</feature>
<evidence type="ECO:0000256" key="4">
    <source>
        <dbReference type="ARBA" id="ARBA00022452"/>
    </source>
</evidence>
<keyword evidence="5 11" id="KW-0812">Transmembrane</keyword>
<evidence type="ECO:0000256" key="1">
    <source>
        <dbReference type="ARBA" id="ARBA00004571"/>
    </source>
</evidence>
<proteinExistence type="inferred from homology"/>
<comment type="caution">
    <text evidence="16">The sequence shown here is derived from an EMBL/GenBank/DDBJ whole genome shotgun (WGS) entry which is preliminary data.</text>
</comment>
<keyword evidence="8 11" id="KW-0472">Membrane</keyword>
<keyword evidence="17" id="KW-1185">Reference proteome</keyword>
<dbReference type="Gene3D" id="2.40.170.20">
    <property type="entry name" value="TonB-dependent receptor, beta-barrel domain"/>
    <property type="match status" value="1"/>
</dbReference>
<dbReference type="PROSITE" id="PS01156">
    <property type="entry name" value="TONB_DEPENDENT_REC_2"/>
    <property type="match status" value="1"/>
</dbReference>